<keyword evidence="3" id="KW-1185">Reference proteome</keyword>
<reference evidence="1 3" key="1">
    <citation type="submission" date="2024-02" db="EMBL/GenBank/DDBJ databases">
        <authorList>
            <person name="Chen Y."/>
            <person name="Shah S."/>
            <person name="Dougan E. K."/>
            <person name="Thang M."/>
            <person name="Chan C."/>
        </authorList>
    </citation>
    <scope>NUCLEOTIDE SEQUENCE [LARGE SCALE GENOMIC DNA]</scope>
</reference>
<comment type="caution">
    <text evidence="1">The sequence shown here is derived from an EMBL/GenBank/DDBJ whole genome shotgun (WGS) entry which is preliminary data.</text>
</comment>
<dbReference type="EMBL" id="CAXAMN010021995">
    <property type="protein sequence ID" value="CAK9065280.1"/>
    <property type="molecule type" value="Genomic_DNA"/>
</dbReference>
<gene>
    <name evidence="1" type="ORF">CCMP2556_LOCUS32037</name>
    <name evidence="2" type="ORF">CCMP2556_LOCUS32103</name>
</gene>
<organism evidence="1 3">
    <name type="scientific">Durusdinium trenchii</name>
    <dbReference type="NCBI Taxonomy" id="1381693"/>
    <lineage>
        <taxon>Eukaryota</taxon>
        <taxon>Sar</taxon>
        <taxon>Alveolata</taxon>
        <taxon>Dinophyceae</taxon>
        <taxon>Suessiales</taxon>
        <taxon>Symbiodiniaceae</taxon>
        <taxon>Durusdinium</taxon>
    </lineage>
</organism>
<protein>
    <submittedName>
        <fullName evidence="1">Uncharacterized protein</fullName>
    </submittedName>
</protein>
<evidence type="ECO:0000313" key="1">
    <source>
        <dbReference type="EMBL" id="CAK9065157.1"/>
    </source>
</evidence>
<name>A0ABP0NMZ8_9DINO</name>
<sequence>MADLSWRDIVDEWPNEPEYMLRLKKDVQSIAALEKDEGTTGTLGEQRGFKRIVQAFDRLILRATEEEVQRFLQGIILERRYRQLFDAMRLDPNLENDVLSWTGIEAIMEWNLEWNRAGGTECVTVAVEKGTAKCCKTFQAPPDATPARIIEILSAKEELHATQIEIPADAFRPIRERNGVLAMKVHQDKDEDYQRLSR</sequence>
<evidence type="ECO:0000313" key="2">
    <source>
        <dbReference type="EMBL" id="CAK9065280.1"/>
    </source>
</evidence>
<dbReference type="Proteomes" id="UP001642484">
    <property type="component" value="Unassembled WGS sequence"/>
</dbReference>
<evidence type="ECO:0000313" key="3">
    <source>
        <dbReference type="Proteomes" id="UP001642484"/>
    </source>
</evidence>
<accession>A0ABP0NMZ8</accession>
<proteinExistence type="predicted"/>
<dbReference type="EMBL" id="CAXAMN010021984">
    <property type="protein sequence ID" value="CAK9065157.1"/>
    <property type="molecule type" value="Genomic_DNA"/>
</dbReference>